<evidence type="ECO:0000256" key="1">
    <source>
        <dbReference type="SAM" id="SignalP"/>
    </source>
</evidence>
<keyword evidence="1" id="KW-0732">Signal</keyword>
<name>A0A0A8Y8L2_ARUDO</name>
<evidence type="ECO:0000313" key="2">
    <source>
        <dbReference type="EMBL" id="JAD22566.1"/>
    </source>
</evidence>
<feature type="chain" id="PRO_5002059621" evidence="1">
    <location>
        <begin position="25"/>
        <end position="44"/>
    </location>
</feature>
<protein>
    <submittedName>
        <fullName evidence="2">Uncharacterized protein</fullName>
    </submittedName>
</protein>
<proteinExistence type="predicted"/>
<reference evidence="2" key="2">
    <citation type="journal article" date="2015" name="Data Brief">
        <title>Shoot transcriptome of the giant reed, Arundo donax.</title>
        <authorList>
            <person name="Barrero R.A."/>
            <person name="Guerrero F.D."/>
            <person name="Moolhuijzen P."/>
            <person name="Goolsby J.A."/>
            <person name="Tidwell J."/>
            <person name="Bellgard S.E."/>
            <person name="Bellgard M.I."/>
        </authorList>
    </citation>
    <scope>NUCLEOTIDE SEQUENCE</scope>
    <source>
        <tissue evidence="2">Shoot tissue taken approximately 20 cm above the soil surface</tissue>
    </source>
</reference>
<dbReference type="AlphaFoldDB" id="A0A0A8Y8L2"/>
<accession>A0A0A8Y8L2</accession>
<feature type="signal peptide" evidence="1">
    <location>
        <begin position="1"/>
        <end position="24"/>
    </location>
</feature>
<sequence length="44" mass="5101">MRQTYMDHHLILWSSLCMSVCILSDDIKKRQAIITAVMICLECS</sequence>
<reference evidence="2" key="1">
    <citation type="submission" date="2014-09" db="EMBL/GenBank/DDBJ databases">
        <authorList>
            <person name="Magalhaes I.L.F."/>
            <person name="Oliveira U."/>
            <person name="Santos F.R."/>
            <person name="Vidigal T.H.D.A."/>
            <person name="Brescovit A.D."/>
            <person name="Santos A.J."/>
        </authorList>
    </citation>
    <scope>NUCLEOTIDE SEQUENCE</scope>
    <source>
        <tissue evidence="2">Shoot tissue taken approximately 20 cm above the soil surface</tissue>
    </source>
</reference>
<dbReference type="EMBL" id="GBRH01275329">
    <property type="protein sequence ID" value="JAD22566.1"/>
    <property type="molecule type" value="Transcribed_RNA"/>
</dbReference>
<organism evidence="2">
    <name type="scientific">Arundo donax</name>
    <name type="common">Giant reed</name>
    <name type="synonym">Donax arundinaceus</name>
    <dbReference type="NCBI Taxonomy" id="35708"/>
    <lineage>
        <taxon>Eukaryota</taxon>
        <taxon>Viridiplantae</taxon>
        <taxon>Streptophyta</taxon>
        <taxon>Embryophyta</taxon>
        <taxon>Tracheophyta</taxon>
        <taxon>Spermatophyta</taxon>
        <taxon>Magnoliopsida</taxon>
        <taxon>Liliopsida</taxon>
        <taxon>Poales</taxon>
        <taxon>Poaceae</taxon>
        <taxon>PACMAD clade</taxon>
        <taxon>Arundinoideae</taxon>
        <taxon>Arundineae</taxon>
        <taxon>Arundo</taxon>
    </lineage>
</organism>